<dbReference type="AlphaFoldDB" id="A0A5S4EGT5"/>
<dbReference type="EMBL" id="SWAD01000215">
    <property type="protein sequence ID" value="TMQ74435.1"/>
    <property type="molecule type" value="Genomic_DNA"/>
</dbReference>
<name>A0A5S4EGT5_9PROT</name>
<accession>A0A5S4EGT5</accession>
<comment type="caution">
    <text evidence="1">The sequence shown here is derived from an EMBL/GenBank/DDBJ whole genome shotgun (WGS) entry which is preliminary data.</text>
</comment>
<organism evidence="1 2">
    <name type="scientific">Candidatus Accumulibacter phosphatis</name>
    <dbReference type="NCBI Taxonomy" id="327160"/>
    <lineage>
        <taxon>Bacteria</taxon>
        <taxon>Pseudomonadati</taxon>
        <taxon>Pseudomonadota</taxon>
        <taxon>Betaproteobacteria</taxon>
        <taxon>Candidatus Accumulibacter</taxon>
    </lineage>
</organism>
<evidence type="ECO:0000313" key="1">
    <source>
        <dbReference type="EMBL" id="TMQ74435.1"/>
    </source>
</evidence>
<evidence type="ECO:0000313" key="2">
    <source>
        <dbReference type="Proteomes" id="UP000306324"/>
    </source>
</evidence>
<proteinExistence type="predicted"/>
<protein>
    <submittedName>
        <fullName evidence="1">Uncharacterized protein</fullName>
    </submittedName>
</protein>
<reference evidence="1 2" key="1">
    <citation type="submission" date="2019-04" db="EMBL/GenBank/DDBJ databases">
        <title>A novel phosphate-accumulating bacterium identified in bioreactor for phosphate removal from wastewater.</title>
        <authorList>
            <person name="Kotlyarov R.Y."/>
            <person name="Beletsky A.V."/>
            <person name="Kallistova A.Y."/>
            <person name="Dorofeev A.G."/>
            <person name="Nikolaev Y.Y."/>
            <person name="Pimenov N.V."/>
            <person name="Ravin N.V."/>
            <person name="Mardanov A.V."/>
        </authorList>
    </citation>
    <scope>NUCLEOTIDE SEQUENCE [LARGE SCALE GENOMIC DNA]</scope>
    <source>
        <strain evidence="1 2">Bin19</strain>
    </source>
</reference>
<keyword evidence="2" id="KW-1185">Reference proteome</keyword>
<sequence length="56" mass="6004">MTRLRSWQGILHQNALAFLAKYIIMSAGCPDTGHAIELTGRPNQPVGNSEVGVPSV</sequence>
<gene>
    <name evidence="1" type="ORF">ACCUM_1021</name>
</gene>
<dbReference type="Proteomes" id="UP000306324">
    <property type="component" value="Unassembled WGS sequence"/>
</dbReference>